<keyword evidence="1" id="KW-1133">Transmembrane helix</keyword>
<feature type="transmembrane region" description="Helical" evidence="1">
    <location>
        <begin position="20"/>
        <end position="51"/>
    </location>
</feature>
<keyword evidence="1" id="KW-0812">Transmembrane</keyword>
<dbReference type="EMBL" id="SLWN01000001">
    <property type="protein sequence ID" value="TCO36071.1"/>
    <property type="molecule type" value="Genomic_DNA"/>
</dbReference>
<keyword evidence="3" id="KW-1185">Reference proteome</keyword>
<comment type="caution">
    <text evidence="2">The sequence shown here is derived from an EMBL/GenBank/DDBJ whole genome shotgun (WGS) entry which is preliminary data.</text>
</comment>
<name>A0A4R2HWX2_9ACTN</name>
<sequence length="59" mass="6393">MAVAALRHGVLPRWLGWSSVVTAVLLPLAIGFVGFLVFLLWILFVSGVLAFRSNDRAPA</sequence>
<accession>A0A4R2HWX2</accession>
<proteinExistence type="predicted"/>
<gene>
    <name evidence="2" type="ORF">EV652_101962</name>
</gene>
<keyword evidence="1" id="KW-0472">Membrane</keyword>
<dbReference type="AlphaFoldDB" id="A0A4R2HWX2"/>
<protein>
    <submittedName>
        <fullName evidence="2">Uncharacterized protein</fullName>
    </submittedName>
</protein>
<reference evidence="2 3" key="1">
    <citation type="journal article" date="2015" name="Stand. Genomic Sci.">
        <title>Genomic Encyclopedia of Bacterial and Archaeal Type Strains, Phase III: the genomes of soil and plant-associated and newly described type strains.</title>
        <authorList>
            <person name="Whitman W.B."/>
            <person name="Woyke T."/>
            <person name="Klenk H.P."/>
            <person name="Zhou Y."/>
            <person name="Lilburn T.G."/>
            <person name="Beck B.J."/>
            <person name="De Vos P."/>
            <person name="Vandamme P."/>
            <person name="Eisen J.A."/>
            <person name="Garrity G."/>
            <person name="Hugenholtz P."/>
            <person name="Kyrpides N.C."/>
        </authorList>
    </citation>
    <scope>NUCLEOTIDE SEQUENCE [LARGE SCALE GENOMIC DNA]</scope>
    <source>
        <strain evidence="2 3">VKM Ac-2572</strain>
    </source>
</reference>
<evidence type="ECO:0000256" key="1">
    <source>
        <dbReference type="SAM" id="Phobius"/>
    </source>
</evidence>
<dbReference type="Proteomes" id="UP000294508">
    <property type="component" value="Unassembled WGS sequence"/>
</dbReference>
<evidence type="ECO:0000313" key="3">
    <source>
        <dbReference type="Proteomes" id="UP000294508"/>
    </source>
</evidence>
<evidence type="ECO:0000313" key="2">
    <source>
        <dbReference type="EMBL" id="TCO36071.1"/>
    </source>
</evidence>
<organism evidence="2 3">
    <name type="scientific">Kribbella steppae</name>
    <dbReference type="NCBI Taxonomy" id="2512223"/>
    <lineage>
        <taxon>Bacteria</taxon>
        <taxon>Bacillati</taxon>
        <taxon>Actinomycetota</taxon>
        <taxon>Actinomycetes</taxon>
        <taxon>Propionibacteriales</taxon>
        <taxon>Kribbellaceae</taxon>
        <taxon>Kribbella</taxon>
    </lineage>
</organism>